<proteinExistence type="predicted"/>
<evidence type="ECO:0000313" key="3">
    <source>
        <dbReference type="Proteomes" id="UP000008068"/>
    </source>
</evidence>
<feature type="compositionally biased region" description="Low complexity" evidence="1">
    <location>
        <begin position="1"/>
        <end position="10"/>
    </location>
</feature>
<sequence>MDLLQSSCDASSEDSSEGENQPNLDDESEMMSVSFNSASFDTSSPLKRQRSNRGLKNASFLDSIEMDGSFCSTRSEMLPPCKTRSLARRKLRVRRMPRSMSDGEQLGVVSSKPEGMLTPMIRVSPPSTPVRRLLRKLDEQIRNRDSDTAPEHSDAAQAYEWDEYNVSLFYLNFEMIMYEIEQFFIKFV</sequence>
<name>G0PIV6_CAEBE</name>
<dbReference type="EMBL" id="GL380611">
    <property type="protein sequence ID" value="EGT58441.1"/>
    <property type="molecule type" value="Genomic_DNA"/>
</dbReference>
<dbReference type="OrthoDB" id="5805552at2759"/>
<feature type="region of interest" description="Disordered" evidence="1">
    <location>
        <begin position="1"/>
        <end position="52"/>
    </location>
</feature>
<evidence type="ECO:0000313" key="2">
    <source>
        <dbReference type="EMBL" id="EGT58441.1"/>
    </source>
</evidence>
<dbReference type="eggNOG" id="ENOG502SGIJ">
    <property type="taxonomic scope" value="Eukaryota"/>
</dbReference>
<dbReference type="Proteomes" id="UP000008068">
    <property type="component" value="Unassembled WGS sequence"/>
</dbReference>
<protein>
    <submittedName>
        <fullName evidence="2">Uncharacterized protein</fullName>
    </submittedName>
</protein>
<feature type="compositionally biased region" description="Polar residues" evidence="1">
    <location>
        <begin position="31"/>
        <end position="46"/>
    </location>
</feature>
<dbReference type="InParanoid" id="G0PIV6"/>
<reference evidence="3" key="1">
    <citation type="submission" date="2011-07" db="EMBL/GenBank/DDBJ databases">
        <authorList>
            <consortium name="Caenorhabditis brenneri Sequencing and Analysis Consortium"/>
            <person name="Wilson R.K."/>
        </authorList>
    </citation>
    <scope>NUCLEOTIDE SEQUENCE [LARGE SCALE GENOMIC DNA]</scope>
    <source>
        <strain evidence="3">PB2801</strain>
    </source>
</reference>
<dbReference type="AlphaFoldDB" id="G0PIV6"/>
<evidence type="ECO:0000256" key="1">
    <source>
        <dbReference type="SAM" id="MobiDB-lite"/>
    </source>
</evidence>
<accession>G0PIV6</accession>
<dbReference type="HOGENOM" id="CLU_1442280_0_0_1"/>
<keyword evidence="3" id="KW-1185">Reference proteome</keyword>
<organism evidence="3">
    <name type="scientific">Caenorhabditis brenneri</name>
    <name type="common">Nematode worm</name>
    <dbReference type="NCBI Taxonomy" id="135651"/>
    <lineage>
        <taxon>Eukaryota</taxon>
        <taxon>Metazoa</taxon>
        <taxon>Ecdysozoa</taxon>
        <taxon>Nematoda</taxon>
        <taxon>Chromadorea</taxon>
        <taxon>Rhabditida</taxon>
        <taxon>Rhabditina</taxon>
        <taxon>Rhabditomorpha</taxon>
        <taxon>Rhabditoidea</taxon>
        <taxon>Rhabditidae</taxon>
        <taxon>Peloderinae</taxon>
        <taxon>Caenorhabditis</taxon>
    </lineage>
</organism>
<gene>
    <name evidence="2" type="ORF">CAEBREN_32301</name>
</gene>
<dbReference type="STRING" id="135651.G0PIV6"/>